<name>A0A2S7XUE3_9GAMM</name>
<dbReference type="AlphaFoldDB" id="A0A2S7XUE3"/>
<organism evidence="2 3">
    <name type="scientific">Chromatium okenii</name>
    <dbReference type="NCBI Taxonomy" id="61644"/>
    <lineage>
        <taxon>Bacteria</taxon>
        <taxon>Pseudomonadati</taxon>
        <taxon>Pseudomonadota</taxon>
        <taxon>Gammaproteobacteria</taxon>
        <taxon>Chromatiales</taxon>
        <taxon>Chromatiaceae</taxon>
        <taxon>Chromatium</taxon>
    </lineage>
</organism>
<sequence length="185" mass="20013">MTTAAPSVFRRTLIAFGSFRRIFKDPDFAQAVAQLATDDDISPPASVVAPAPAAIPLATAAPDAALLLLGLLQREGRLVDFLHENIQSYSDQEVGAAARVVHHGCQRVLNEYLTITPVRDELEGSRVTLQRGFDASAIRPTGQVVGEPPFTGTLLHRGWRVAETRLPQLTSTHDLRILAAAEVEL</sequence>
<dbReference type="EMBL" id="PPGH01000013">
    <property type="protein sequence ID" value="PQJ97364.1"/>
    <property type="molecule type" value="Genomic_DNA"/>
</dbReference>
<protein>
    <submittedName>
        <fullName evidence="2">DUF2760 domain-containing protein</fullName>
    </submittedName>
</protein>
<keyword evidence="3" id="KW-1185">Reference proteome</keyword>
<evidence type="ECO:0000259" key="1">
    <source>
        <dbReference type="Pfam" id="PF10816"/>
    </source>
</evidence>
<dbReference type="Pfam" id="PF10816">
    <property type="entry name" value="DUF2760"/>
    <property type="match status" value="1"/>
</dbReference>
<dbReference type="InterPro" id="IPR021212">
    <property type="entry name" value="DUF2760"/>
</dbReference>
<feature type="domain" description="DUF2760" evidence="1">
    <location>
        <begin position="62"/>
        <end position="184"/>
    </location>
</feature>
<accession>A0A2S7XUE3</accession>
<dbReference type="Proteomes" id="UP000239936">
    <property type="component" value="Unassembled WGS sequence"/>
</dbReference>
<dbReference type="OrthoDB" id="21395at2"/>
<evidence type="ECO:0000313" key="3">
    <source>
        <dbReference type="Proteomes" id="UP000239936"/>
    </source>
</evidence>
<dbReference type="RefSeq" id="WP_105072622.1">
    <property type="nucleotide sequence ID" value="NZ_PPGH01000013.1"/>
</dbReference>
<proteinExistence type="predicted"/>
<gene>
    <name evidence="2" type="ORF">CXB77_02215</name>
</gene>
<reference evidence="2 3" key="1">
    <citation type="submission" date="2018-01" db="EMBL/GenBank/DDBJ databases">
        <title>The complete genome sequence of Chromatium okenii LaCa, a purple sulfur bacterium with a turbulent life.</title>
        <authorList>
            <person name="Luedin S.M."/>
            <person name="Liechti N."/>
            <person name="Storelli N."/>
            <person name="Danza F."/>
            <person name="Wittwer M."/>
            <person name="Pothier J.F."/>
            <person name="Tonolla M.A."/>
        </authorList>
    </citation>
    <scope>NUCLEOTIDE SEQUENCE [LARGE SCALE GENOMIC DNA]</scope>
    <source>
        <strain evidence="2 3">LaCa</strain>
    </source>
</reference>
<comment type="caution">
    <text evidence="2">The sequence shown here is derived from an EMBL/GenBank/DDBJ whole genome shotgun (WGS) entry which is preliminary data.</text>
</comment>
<evidence type="ECO:0000313" key="2">
    <source>
        <dbReference type="EMBL" id="PQJ97364.1"/>
    </source>
</evidence>